<name>A0A8H6ZJD8_PLEOS</name>
<feature type="region of interest" description="Disordered" evidence="2">
    <location>
        <begin position="571"/>
        <end position="608"/>
    </location>
</feature>
<dbReference type="InterPro" id="IPR019734">
    <property type="entry name" value="TPR_rpt"/>
</dbReference>
<accession>A0A8H6ZJD8</accession>
<dbReference type="InterPro" id="IPR039340">
    <property type="entry name" value="Tfc4/TFIIIC-102/Sfc4"/>
</dbReference>
<dbReference type="EMBL" id="JACETU010000009">
    <property type="protein sequence ID" value="KAF7421239.1"/>
    <property type="molecule type" value="Genomic_DNA"/>
</dbReference>
<proteinExistence type="predicted"/>
<dbReference type="VEuPathDB" id="FungiDB:PC9H_011760"/>
<dbReference type="Proteomes" id="UP000623687">
    <property type="component" value="Unassembled WGS sequence"/>
</dbReference>
<evidence type="ECO:0000256" key="1">
    <source>
        <dbReference type="PROSITE-ProRule" id="PRU00339"/>
    </source>
</evidence>
<keyword evidence="1" id="KW-0802">TPR repeat</keyword>
<feature type="region of interest" description="Disordered" evidence="2">
    <location>
        <begin position="59"/>
        <end position="93"/>
    </location>
</feature>
<feature type="compositionally biased region" description="Acidic residues" evidence="2">
    <location>
        <begin position="76"/>
        <end position="89"/>
    </location>
</feature>
<evidence type="ECO:0000256" key="2">
    <source>
        <dbReference type="SAM" id="MobiDB-lite"/>
    </source>
</evidence>
<feature type="repeat" description="TPR" evidence="1">
    <location>
        <begin position="235"/>
        <end position="268"/>
    </location>
</feature>
<organism evidence="3 4">
    <name type="scientific">Pleurotus ostreatus</name>
    <name type="common">Oyster mushroom</name>
    <name type="synonym">White-rot fungus</name>
    <dbReference type="NCBI Taxonomy" id="5322"/>
    <lineage>
        <taxon>Eukaryota</taxon>
        <taxon>Fungi</taxon>
        <taxon>Dikarya</taxon>
        <taxon>Basidiomycota</taxon>
        <taxon>Agaricomycotina</taxon>
        <taxon>Agaricomycetes</taxon>
        <taxon>Agaricomycetidae</taxon>
        <taxon>Agaricales</taxon>
        <taxon>Pleurotineae</taxon>
        <taxon>Pleurotaceae</taxon>
        <taxon>Pleurotus</taxon>
    </lineage>
</organism>
<dbReference type="InterPro" id="IPR011990">
    <property type="entry name" value="TPR-like_helical_dom_sf"/>
</dbReference>
<feature type="compositionally biased region" description="Polar residues" evidence="2">
    <location>
        <begin position="574"/>
        <end position="591"/>
    </location>
</feature>
<gene>
    <name evidence="3" type="primary">TFC4</name>
    <name evidence="3" type="ORF">PC9H_011760</name>
</gene>
<feature type="region of interest" description="Disordered" evidence="2">
    <location>
        <begin position="866"/>
        <end position="887"/>
    </location>
</feature>
<dbReference type="SMART" id="SM00028">
    <property type="entry name" value="TPR"/>
    <property type="match status" value="6"/>
</dbReference>
<dbReference type="PROSITE" id="PS50005">
    <property type="entry name" value="TPR"/>
    <property type="match status" value="1"/>
</dbReference>
<dbReference type="AlphaFoldDB" id="A0A8H6ZJD8"/>
<evidence type="ECO:0000313" key="3">
    <source>
        <dbReference type="EMBL" id="KAF7421239.1"/>
    </source>
</evidence>
<protein>
    <submittedName>
        <fullName evidence="3">Transcription factor TFIIIC subunit tfc4</fullName>
    </submittedName>
</protein>
<comment type="caution">
    <text evidence="3">The sequence shown here is derived from an EMBL/GenBank/DDBJ whole genome shotgun (WGS) entry which is preliminary data.</text>
</comment>
<sequence>MAVERIRHFLAESQWMEGRSGGRVFGLDHDPEHLYAMSIEAQSVASSSKQAIRDRTYVHDVHDDDESSGVEPTSSEGDDSSEEEDEEEAPISNEDVAAQMAIENDFDRLVQNVRSNERSQSVGLSKEWDFAIEDQDAEFKDDLRAASGIGRSRRKKGRHEGPALSPEVRALIGEGNQAYVDCNTSEAIKMMQEVIRIEPRAHSAWTVLAQCYEDLKESQKALQLRIMAAHLRHDADEWDRLAKQSRDLGYHQQALYCYRKVNKLDPSNIHAFWDLATLAKELGDFKLSRNAFLAILKRFPHDLNVLNELRTILIELSEFTLCASLFQQAFDHFVTLHPSGRGSDPLTGGDVAGGGFGLMEILVLADLYNTLEEYERSANVIRRGCRWLQGRSEQKYWDVCADDREYDIPDEDGRSSIQRRNGEPRPGCYPLDVNARHRLAVSRLKMGDTDEGKMHANIVLAEDVLDYAPLFSEIADVYFEREMYADAKPIYELLGSGAATSSLYILLQTAACLRMLGELQDAAEVYEHIRETDPSNNDVKMKLASLYELLDEPRKALALVYEVIDARKRRRAEGQSNDGNEHSSSTPSAQGGASLFEEKKKATKSGQQRKLTLAQLKELEAKKEAQVVRGYRRLTELWPAMMQDEGDAERAWMEEAEKLVETYRETRNLFAASRQWRGMFPRAKAGFTTEADEDSMASRLHLDLERDSMMKKLGKSSEAKGDLRMFRGVSFDDWMNVFMQYAFLLTRHGQHEIADEVLRHILLSSPYQDRSAQNTIRLSLITCAIASRRYDIVVEQCRKLITVYQFNNEPFRLLLASLASGLRPTDAFITSTLQKAMLREVKLWDSATTHPETMKFVASSKRWASTSLGKSGDDAGADEEGDDAGDTLQSNLAESASTSSSAPKLPTTHNPLLPTIYGQLCICAKSYQSAIFYLLLAYDHFPDDPVICLCLAIASFGRAMQRQADNRHHLIAQGMAFLTRYRKLRSTSAPSVEELEEVEFNFGRAFHQLGLYSFAVKHYDNVLKMARQHPPNDLGVSKEAAYNLAMIYMLTGATPLAEALYRNWLSI</sequence>
<evidence type="ECO:0000313" key="4">
    <source>
        <dbReference type="Proteomes" id="UP000623687"/>
    </source>
</evidence>
<reference evidence="3" key="1">
    <citation type="submission" date="2019-07" db="EMBL/GenBank/DDBJ databases">
        <authorList>
            <person name="Palmer J.M."/>
        </authorList>
    </citation>
    <scope>NUCLEOTIDE SEQUENCE</scope>
    <source>
        <strain evidence="3">PC9</strain>
    </source>
</reference>
<keyword evidence="4" id="KW-1185">Reference proteome</keyword>
<dbReference type="Gene3D" id="1.25.40.10">
    <property type="entry name" value="Tetratricopeptide repeat domain"/>
    <property type="match status" value="3"/>
</dbReference>
<dbReference type="PANTHER" id="PTHR23082:SF0">
    <property type="entry name" value="GENERAL TRANSCRIPTION FACTOR 3C POLYPEPTIDE 3"/>
    <property type="match status" value="1"/>
</dbReference>
<dbReference type="PANTHER" id="PTHR23082">
    <property type="entry name" value="TRANSCRIPTION INITIATION FACTOR IIIC TFIIIC , POLYPEPTIDE 3-RELATED"/>
    <property type="match status" value="1"/>
</dbReference>
<dbReference type="SUPFAM" id="SSF48452">
    <property type="entry name" value="TPR-like"/>
    <property type="match status" value="1"/>
</dbReference>
<dbReference type="RefSeq" id="XP_036627097.1">
    <property type="nucleotide sequence ID" value="XM_036781242.1"/>
</dbReference>
<feature type="compositionally biased region" description="Acidic residues" evidence="2">
    <location>
        <begin position="875"/>
        <end position="885"/>
    </location>
</feature>
<dbReference type="OrthoDB" id="9991317at2759"/>
<dbReference type="GO" id="GO:0006383">
    <property type="term" value="P:transcription by RNA polymerase III"/>
    <property type="evidence" value="ECO:0007669"/>
    <property type="project" value="InterPro"/>
</dbReference>
<dbReference type="GO" id="GO:0000127">
    <property type="term" value="C:transcription factor TFIIIC complex"/>
    <property type="evidence" value="ECO:0007669"/>
    <property type="project" value="TreeGrafter"/>
</dbReference>
<dbReference type="GeneID" id="59381578"/>